<protein>
    <submittedName>
        <fullName evidence="2">Uncharacterized protein</fullName>
    </submittedName>
</protein>
<reference evidence="2" key="2">
    <citation type="submission" date="2021-04" db="EMBL/GenBank/DDBJ databases">
        <authorList>
            <person name="Gilroy R."/>
        </authorList>
    </citation>
    <scope>NUCLEOTIDE SEQUENCE</scope>
    <source>
        <strain evidence="2">ChiGjej4B4-7305</strain>
    </source>
</reference>
<gene>
    <name evidence="2" type="ORF">H9815_16800</name>
</gene>
<evidence type="ECO:0000256" key="1">
    <source>
        <dbReference type="SAM" id="Phobius"/>
    </source>
</evidence>
<dbReference type="Proteomes" id="UP000824037">
    <property type="component" value="Unassembled WGS sequence"/>
</dbReference>
<keyword evidence="1" id="KW-0472">Membrane</keyword>
<keyword evidence="1" id="KW-0812">Transmembrane</keyword>
<reference evidence="2" key="1">
    <citation type="journal article" date="2021" name="PeerJ">
        <title>Extensive microbial diversity within the chicken gut microbiome revealed by metagenomics and culture.</title>
        <authorList>
            <person name="Gilroy R."/>
            <person name="Ravi A."/>
            <person name="Getino M."/>
            <person name="Pursley I."/>
            <person name="Horton D.L."/>
            <person name="Alikhan N.F."/>
            <person name="Baker D."/>
            <person name="Gharbi K."/>
            <person name="Hall N."/>
            <person name="Watson M."/>
            <person name="Adriaenssens E.M."/>
            <person name="Foster-Nyarko E."/>
            <person name="Jarju S."/>
            <person name="Secka A."/>
            <person name="Antonio M."/>
            <person name="Oren A."/>
            <person name="Chaudhuri R.R."/>
            <person name="La Ragione R."/>
            <person name="Hildebrand F."/>
            <person name="Pallen M.J."/>
        </authorList>
    </citation>
    <scope>NUCLEOTIDE SEQUENCE</scope>
    <source>
        <strain evidence="2">ChiGjej4B4-7305</strain>
    </source>
</reference>
<evidence type="ECO:0000313" key="2">
    <source>
        <dbReference type="EMBL" id="HIZ37437.1"/>
    </source>
</evidence>
<comment type="caution">
    <text evidence="2">The sequence shown here is derived from an EMBL/GenBank/DDBJ whole genome shotgun (WGS) entry which is preliminary data.</text>
</comment>
<keyword evidence="1" id="KW-1133">Transmembrane helix</keyword>
<evidence type="ECO:0000313" key="3">
    <source>
        <dbReference type="Proteomes" id="UP000824037"/>
    </source>
</evidence>
<sequence>MAVGATSPRTGHAQVRVAVGLLIVLVLAAGWLLRGVLINADGVDVPPAHQMPAVPTGATVGPVEKRCGSGGCYLEQRVEPPDGTSVTVLADQMQVTEQRCSRLDLLAWRSTCTGSHPVDDHLLVYLLYESPLAF</sequence>
<name>A0A9D2EH86_9MICO</name>
<organism evidence="2 3">
    <name type="scientific">Candidatus Ruania gallistercoris</name>
    <dbReference type="NCBI Taxonomy" id="2838746"/>
    <lineage>
        <taxon>Bacteria</taxon>
        <taxon>Bacillati</taxon>
        <taxon>Actinomycetota</taxon>
        <taxon>Actinomycetes</taxon>
        <taxon>Micrococcales</taxon>
        <taxon>Ruaniaceae</taxon>
        <taxon>Ruania</taxon>
    </lineage>
</organism>
<dbReference type="AlphaFoldDB" id="A0A9D2EH86"/>
<accession>A0A9D2EH86</accession>
<dbReference type="EMBL" id="DXBY01000288">
    <property type="protein sequence ID" value="HIZ37437.1"/>
    <property type="molecule type" value="Genomic_DNA"/>
</dbReference>
<proteinExistence type="predicted"/>
<feature type="transmembrane region" description="Helical" evidence="1">
    <location>
        <begin position="15"/>
        <end position="33"/>
    </location>
</feature>